<keyword evidence="2" id="KW-1185">Reference proteome</keyword>
<dbReference type="Proteomes" id="UP000473325">
    <property type="component" value="Unassembled WGS sequence"/>
</dbReference>
<proteinExistence type="predicted"/>
<name>A0A6L7F0C8_9ACTN</name>
<evidence type="ECO:0000313" key="2">
    <source>
        <dbReference type="Proteomes" id="UP000473325"/>
    </source>
</evidence>
<reference evidence="1 2" key="1">
    <citation type="submission" date="2019-12" db="EMBL/GenBank/DDBJ databases">
        <authorList>
            <person name="Kun Z."/>
        </authorList>
    </citation>
    <scope>NUCLEOTIDE SEQUENCE [LARGE SCALE GENOMIC DNA]</scope>
    <source>
        <strain evidence="1 2">YIM 123512</strain>
    </source>
</reference>
<organism evidence="1 2">
    <name type="scientific">Nocardioides flavescens</name>
    <dbReference type="NCBI Taxonomy" id="2691959"/>
    <lineage>
        <taxon>Bacteria</taxon>
        <taxon>Bacillati</taxon>
        <taxon>Actinomycetota</taxon>
        <taxon>Actinomycetes</taxon>
        <taxon>Propionibacteriales</taxon>
        <taxon>Nocardioidaceae</taxon>
        <taxon>Nocardioides</taxon>
    </lineage>
</organism>
<dbReference type="RefSeq" id="WP_160874397.1">
    <property type="nucleotide sequence ID" value="NZ_WUEK01000001.1"/>
</dbReference>
<evidence type="ECO:0000313" key="1">
    <source>
        <dbReference type="EMBL" id="MXG88204.1"/>
    </source>
</evidence>
<evidence type="ECO:0008006" key="3">
    <source>
        <dbReference type="Google" id="ProtNLM"/>
    </source>
</evidence>
<gene>
    <name evidence="1" type="ORF">GRQ65_01405</name>
</gene>
<protein>
    <recommendedName>
        <fullName evidence="3">Septum formation</fullName>
    </recommendedName>
</protein>
<comment type="caution">
    <text evidence="1">The sequence shown here is derived from an EMBL/GenBank/DDBJ whole genome shotgun (WGS) entry which is preliminary data.</text>
</comment>
<sequence length="147" mass="15262">MKKAVGTAVVVAVLAIAVAVWVVRSQHGHVDTVADLDRGDCVDAAAFLRGAQPALADLTRADCDDPHDAEVLLVVDLDAAQAAAYRPEVPDAVCTDALGDRDSASAAGQRLLIAGIADTRRPSDGDELACFAFAADGQRIDGRVLTR</sequence>
<dbReference type="AlphaFoldDB" id="A0A6L7F0C8"/>
<dbReference type="EMBL" id="WUEK01000001">
    <property type="protein sequence ID" value="MXG88204.1"/>
    <property type="molecule type" value="Genomic_DNA"/>
</dbReference>
<accession>A0A6L7F0C8</accession>